<dbReference type="Proteomes" id="UP001285441">
    <property type="component" value="Unassembled WGS sequence"/>
</dbReference>
<comment type="caution">
    <text evidence="6">The sequence shown here is derived from an EMBL/GenBank/DDBJ whole genome shotgun (WGS) entry which is preliminary data.</text>
</comment>
<feature type="transmembrane region" description="Helical" evidence="5">
    <location>
        <begin position="118"/>
        <end position="141"/>
    </location>
</feature>
<reference evidence="6" key="2">
    <citation type="submission" date="2023-06" db="EMBL/GenBank/DDBJ databases">
        <authorList>
            <consortium name="Lawrence Berkeley National Laboratory"/>
            <person name="Haridas S."/>
            <person name="Hensen N."/>
            <person name="Bonometti L."/>
            <person name="Westerberg I."/>
            <person name="Brannstrom I.O."/>
            <person name="Guillou S."/>
            <person name="Cros-Aarteil S."/>
            <person name="Calhoun S."/>
            <person name="Kuo A."/>
            <person name="Mondo S."/>
            <person name="Pangilinan J."/>
            <person name="Riley R."/>
            <person name="LaButti K."/>
            <person name="Andreopoulos B."/>
            <person name="Lipzen A."/>
            <person name="Chen C."/>
            <person name="Yanf M."/>
            <person name="Daum C."/>
            <person name="Ng V."/>
            <person name="Clum A."/>
            <person name="Steindorff A."/>
            <person name="Ohm R."/>
            <person name="Martin F."/>
            <person name="Silar P."/>
            <person name="Natvig D."/>
            <person name="Lalanne C."/>
            <person name="Gautier V."/>
            <person name="Ament-velasquez S.L."/>
            <person name="Kruys A."/>
            <person name="Hutchinson M.I."/>
            <person name="Powell A.J."/>
            <person name="Barry K."/>
            <person name="Miller A.N."/>
            <person name="Grigoriev I.V."/>
            <person name="Debuchy R."/>
            <person name="Gladieux P."/>
            <person name="Thoren M.H."/>
            <person name="Johannesson H."/>
        </authorList>
    </citation>
    <scope>NUCLEOTIDE SEQUENCE</scope>
    <source>
        <strain evidence="6">CBS 232.78</strain>
    </source>
</reference>
<keyword evidence="7" id="KW-1185">Reference proteome</keyword>
<accession>A0AAE0KKB4</accession>
<gene>
    <name evidence="6" type="ORF">B0H63DRAFT_478047</name>
</gene>
<organism evidence="6 7">
    <name type="scientific">Podospora didyma</name>
    <dbReference type="NCBI Taxonomy" id="330526"/>
    <lineage>
        <taxon>Eukaryota</taxon>
        <taxon>Fungi</taxon>
        <taxon>Dikarya</taxon>
        <taxon>Ascomycota</taxon>
        <taxon>Pezizomycotina</taxon>
        <taxon>Sordariomycetes</taxon>
        <taxon>Sordariomycetidae</taxon>
        <taxon>Sordariales</taxon>
        <taxon>Podosporaceae</taxon>
        <taxon>Podospora</taxon>
    </lineage>
</organism>
<protein>
    <submittedName>
        <fullName evidence="6">Uncharacterized protein</fullName>
    </submittedName>
</protein>
<dbReference type="GO" id="GO:0016020">
    <property type="term" value="C:membrane"/>
    <property type="evidence" value="ECO:0007669"/>
    <property type="project" value="UniProtKB-SubCell"/>
</dbReference>
<comment type="subcellular location">
    <subcellularLocation>
        <location evidence="1">Membrane</location>
        <topology evidence="1">Multi-pass membrane protein</topology>
    </subcellularLocation>
</comment>
<keyword evidence="4 5" id="KW-0472">Membrane</keyword>
<dbReference type="EMBL" id="JAULSW010000006">
    <property type="protein sequence ID" value="KAK3377815.1"/>
    <property type="molecule type" value="Genomic_DNA"/>
</dbReference>
<evidence type="ECO:0000256" key="4">
    <source>
        <dbReference type="ARBA" id="ARBA00023136"/>
    </source>
</evidence>
<sequence length="198" mass="21887">MTRTSVYSAALVAFVAATVMTIASIIMPNWVSMQWTTDYGNTLHDRIGLYQRCKSTGTLERCDPFPESLRYLASGHDRLWRTAELTMTLAAVIELASVVAFMVILAGGKARREKGWRVLGGLLAVVALLQLFALALVTYVFDYDDFFLVPGYRLDSPVFLVLFSVCIGFLSAFGLAVSAFVLPPEEGYVRLLDHCSKV</sequence>
<evidence type="ECO:0000256" key="1">
    <source>
        <dbReference type="ARBA" id="ARBA00004141"/>
    </source>
</evidence>
<dbReference type="InterPro" id="IPR019372">
    <property type="entry name" value="LHFPL"/>
</dbReference>
<dbReference type="AlphaFoldDB" id="A0AAE0KKB4"/>
<keyword evidence="3 5" id="KW-1133">Transmembrane helix</keyword>
<dbReference type="Pfam" id="PF10242">
    <property type="entry name" value="L_HMGIC_fpl"/>
    <property type="match status" value="1"/>
</dbReference>
<evidence type="ECO:0000313" key="7">
    <source>
        <dbReference type="Proteomes" id="UP001285441"/>
    </source>
</evidence>
<reference evidence="6" key="1">
    <citation type="journal article" date="2023" name="Mol. Phylogenet. Evol.">
        <title>Genome-scale phylogeny and comparative genomics of the fungal order Sordariales.</title>
        <authorList>
            <person name="Hensen N."/>
            <person name="Bonometti L."/>
            <person name="Westerberg I."/>
            <person name="Brannstrom I.O."/>
            <person name="Guillou S."/>
            <person name="Cros-Aarteil S."/>
            <person name="Calhoun S."/>
            <person name="Haridas S."/>
            <person name="Kuo A."/>
            <person name="Mondo S."/>
            <person name="Pangilinan J."/>
            <person name="Riley R."/>
            <person name="LaButti K."/>
            <person name="Andreopoulos B."/>
            <person name="Lipzen A."/>
            <person name="Chen C."/>
            <person name="Yan M."/>
            <person name="Daum C."/>
            <person name="Ng V."/>
            <person name="Clum A."/>
            <person name="Steindorff A."/>
            <person name="Ohm R.A."/>
            <person name="Martin F."/>
            <person name="Silar P."/>
            <person name="Natvig D.O."/>
            <person name="Lalanne C."/>
            <person name="Gautier V."/>
            <person name="Ament-Velasquez S.L."/>
            <person name="Kruys A."/>
            <person name="Hutchinson M.I."/>
            <person name="Powell A.J."/>
            <person name="Barry K."/>
            <person name="Miller A.N."/>
            <person name="Grigoriev I.V."/>
            <person name="Debuchy R."/>
            <person name="Gladieux P."/>
            <person name="Hiltunen Thoren M."/>
            <person name="Johannesson H."/>
        </authorList>
    </citation>
    <scope>NUCLEOTIDE SEQUENCE</scope>
    <source>
        <strain evidence="6">CBS 232.78</strain>
    </source>
</reference>
<keyword evidence="2 5" id="KW-0812">Transmembrane</keyword>
<evidence type="ECO:0000256" key="5">
    <source>
        <dbReference type="SAM" id="Phobius"/>
    </source>
</evidence>
<dbReference type="Gene3D" id="1.20.140.150">
    <property type="match status" value="1"/>
</dbReference>
<proteinExistence type="predicted"/>
<evidence type="ECO:0000256" key="2">
    <source>
        <dbReference type="ARBA" id="ARBA00022692"/>
    </source>
</evidence>
<evidence type="ECO:0000313" key="6">
    <source>
        <dbReference type="EMBL" id="KAK3377815.1"/>
    </source>
</evidence>
<evidence type="ECO:0000256" key="3">
    <source>
        <dbReference type="ARBA" id="ARBA00022989"/>
    </source>
</evidence>
<feature type="transmembrane region" description="Helical" evidence="5">
    <location>
        <begin position="7"/>
        <end position="27"/>
    </location>
</feature>
<name>A0AAE0KKB4_9PEZI</name>
<feature type="transmembrane region" description="Helical" evidence="5">
    <location>
        <begin position="85"/>
        <end position="106"/>
    </location>
</feature>
<feature type="transmembrane region" description="Helical" evidence="5">
    <location>
        <begin position="161"/>
        <end position="182"/>
    </location>
</feature>